<evidence type="ECO:0000259" key="5">
    <source>
        <dbReference type="SMART" id="SM00458"/>
    </source>
</evidence>
<dbReference type="Pfam" id="PF03629">
    <property type="entry name" value="SASA"/>
    <property type="match status" value="1"/>
</dbReference>
<dbReference type="SUPFAM" id="SSF52266">
    <property type="entry name" value="SGNH hydrolase"/>
    <property type="match status" value="1"/>
</dbReference>
<dbReference type="InterPro" id="IPR000772">
    <property type="entry name" value="Ricin_B_lectin"/>
</dbReference>
<dbReference type="GO" id="GO:0001681">
    <property type="term" value="F:sialate O-acetylesterase activity"/>
    <property type="evidence" value="ECO:0007669"/>
    <property type="project" value="InterPro"/>
</dbReference>
<keyword evidence="2" id="KW-0378">Hydrolase</keyword>
<name>A0A162YAQ6_9FLAO</name>
<feature type="region of interest" description="Disordered" evidence="3">
    <location>
        <begin position="1009"/>
        <end position="1028"/>
    </location>
</feature>
<feature type="chain" id="PRO_5007841161" description="Ricin B lectin domain-containing protein" evidence="4">
    <location>
        <begin position="30"/>
        <end position="1785"/>
    </location>
</feature>
<evidence type="ECO:0000256" key="1">
    <source>
        <dbReference type="ARBA" id="ARBA00022729"/>
    </source>
</evidence>
<gene>
    <name evidence="6" type="ORF">AWE51_10745</name>
</gene>
<evidence type="ECO:0000256" key="3">
    <source>
        <dbReference type="SAM" id="MobiDB-lite"/>
    </source>
</evidence>
<evidence type="ECO:0000313" key="7">
    <source>
        <dbReference type="Proteomes" id="UP000076715"/>
    </source>
</evidence>
<dbReference type="Gene3D" id="2.60.120.200">
    <property type="match status" value="2"/>
</dbReference>
<feature type="signal peptide" evidence="4">
    <location>
        <begin position="1"/>
        <end position="29"/>
    </location>
</feature>
<dbReference type="InterPro" id="IPR025975">
    <property type="entry name" value="Polysacc_lyase"/>
</dbReference>
<evidence type="ECO:0000313" key="6">
    <source>
        <dbReference type="EMBL" id="KZS39036.1"/>
    </source>
</evidence>
<keyword evidence="7" id="KW-1185">Reference proteome</keyword>
<dbReference type="InterPro" id="IPR035992">
    <property type="entry name" value="Ricin_B-like_lectins"/>
</dbReference>
<dbReference type="InterPro" id="IPR013783">
    <property type="entry name" value="Ig-like_fold"/>
</dbReference>
<dbReference type="PROSITE" id="PS50231">
    <property type="entry name" value="RICIN_B_LECTIN"/>
    <property type="match status" value="3"/>
</dbReference>
<accession>A0A162YAQ6</accession>
<dbReference type="PANTHER" id="PTHR22901">
    <property type="entry name" value="SIALATE O-ACETYLESTERASE"/>
    <property type="match status" value="1"/>
</dbReference>
<dbReference type="STRING" id="1642818.AWE51_10745"/>
<organism evidence="6 7">
    <name type="scientific">Aquimarina aggregata</name>
    <dbReference type="NCBI Taxonomy" id="1642818"/>
    <lineage>
        <taxon>Bacteria</taxon>
        <taxon>Pseudomonadati</taxon>
        <taxon>Bacteroidota</taxon>
        <taxon>Flavobacteriia</taxon>
        <taxon>Flavobacteriales</taxon>
        <taxon>Flavobacteriaceae</taxon>
        <taxon>Aquimarina</taxon>
    </lineage>
</organism>
<dbReference type="OrthoDB" id="9816001at2"/>
<dbReference type="InterPro" id="IPR036514">
    <property type="entry name" value="SGNH_hydro_sf"/>
</dbReference>
<proteinExistence type="predicted"/>
<dbReference type="InterPro" id="IPR026444">
    <property type="entry name" value="Secre_tail"/>
</dbReference>
<dbReference type="SMART" id="SM00458">
    <property type="entry name" value="RICIN"/>
    <property type="match status" value="3"/>
</dbReference>
<reference evidence="6 7" key="1">
    <citation type="submission" date="2016-01" db="EMBL/GenBank/DDBJ databases">
        <title>The draft genome sequence of Aquimarina sp. RZW4-3-2.</title>
        <authorList>
            <person name="Wang Y."/>
        </authorList>
    </citation>
    <scope>NUCLEOTIDE SEQUENCE [LARGE SCALE GENOMIC DNA]</scope>
    <source>
        <strain evidence="6 7">RZW4-3-2</strain>
    </source>
</reference>
<dbReference type="PANTHER" id="PTHR22901:SF0">
    <property type="entry name" value="SIALATE O-ACETYLESTERASE"/>
    <property type="match status" value="1"/>
</dbReference>
<dbReference type="SUPFAM" id="SSF50370">
    <property type="entry name" value="Ricin B-like lectins"/>
    <property type="match status" value="3"/>
</dbReference>
<dbReference type="Pfam" id="PF14099">
    <property type="entry name" value="Polysacc_lyase"/>
    <property type="match status" value="2"/>
</dbReference>
<dbReference type="Gene3D" id="3.40.50.1110">
    <property type="entry name" value="SGNH hydrolase"/>
    <property type="match status" value="1"/>
</dbReference>
<dbReference type="InterPro" id="IPR039329">
    <property type="entry name" value="SIAE"/>
</dbReference>
<feature type="domain" description="Ricin B lectin" evidence="5">
    <location>
        <begin position="1571"/>
        <end position="1703"/>
    </location>
</feature>
<keyword evidence="1 4" id="KW-0732">Signal</keyword>
<dbReference type="Proteomes" id="UP000076715">
    <property type="component" value="Unassembled WGS sequence"/>
</dbReference>
<dbReference type="Gene3D" id="2.80.10.50">
    <property type="match status" value="3"/>
</dbReference>
<dbReference type="RefSeq" id="WP_066316640.1">
    <property type="nucleotide sequence ID" value="NZ_LQRT01000035.1"/>
</dbReference>
<dbReference type="Gene3D" id="2.60.40.10">
    <property type="entry name" value="Immunoglobulins"/>
    <property type="match status" value="1"/>
</dbReference>
<dbReference type="NCBIfam" id="TIGR04183">
    <property type="entry name" value="Por_Secre_tail"/>
    <property type="match status" value="1"/>
</dbReference>
<dbReference type="EMBL" id="LQRT01000035">
    <property type="protein sequence ID" value="KZS39036.1"/>
    <property type="molecule type" value="Genomic_DNA"/>
</dbReference>
<evidence type="ECO:0000256" key="4">
    <source>
        <dbReference type="SAM" id="SignalP"/>
    </source>
</evidence>
<dbReference type="GO" id="GO:0005975">
    <property type="term" value="P:carbohydrate metabolic process"/>
    <property type="evidence" value="ECO:0007669"/>
    <property type="project" value="TreeGrafter"/>
</dbReference>
<feature type="domain" description="Ricin B lectin" evidence="5">
    <location>
        <begin position="1035"/>
        <end position="1167"/>
    </location>
</feature>
<protein>
    <recommendedName>
        <fullName evidence="5">Ricin B lectin domain-containing protein</fullName>
    </recommendedName>
</protein>
<sequence>MKSHFSTFKKKVYLCIGFIFFSLTLTLQAQTLSVTNLVKNNAVLQRNTKANIWGKGKPGNTVTIKLGNDNNVTTKIKNNGTWSVKIPTGNAGGPYKLSIKDATKSYNFSGILLGEVWLCSGQSNMDMPMKGWDNQPINNGPTEIANAKFPDIRLFKVPLKPSYNRETSLGGNWTVCNPNSVKNFSAVAYFFAKEIHQKLKVPVGVIVASRGNSKGEAWTTAKSLTSVRGFENVIADLDVARQTPDKGKYRIVNINGGFIVPEALYNGMIHPVTPYTIKGVNWYQGESNTGDPDQYKGILKNLISAWRSEFDNQDLPFYVAQIAPYDYKNKKSQELREAQFLAQNISNTGMVSLLDVGEINGIHPAKKQKVGQRLAYWALAKQYGKNIVFSGPTFRSATFNNGKGILKFDYADGLKLTNDDNFEIAGSNGNFVKATAVVKNGAIEVSASNVSNPTQARYGWSNFVKGSLFNGANIPSSSFRTGNAVNPPTDNTRPAANIANGIYYIQDPSGNVKINSPSGRTIDKANVTSNSVKWQFTKVGNYYTIKNQRNNEFLEVPYEACNANDKPQNPNINLGTWTSANSNHQRWNITKVGDNYFLQPLHCEKVVDRNNSKALHLWPYQASNGQQTWRIVSASGTPPISTPGDVYIDGENASIRQSDGYINDEGRTLRWQNQGDGQNLPKIDSSIKRAGSNSVAMQINGASTGSTSQRSEYCLNACWQTSEPSVKAGDTWYTGLSFQLDAKTWADPTSWFVIQQTQQKKSPGQKNNNPFVSLEIKKGNKLDVRVASGKNGDSNIKFTHKEIITLKKGVWYDAIVGFKFSPNSNNGFLAVWIKTANQTTYKRYGLDNIKVGYTDAPQQVSQNKTGIYRGRVGGTNKMYFDEVRFSTNLEGAKIPTNTTPPSNDCKVPYKGNNFTVSNQTKTWSSGVINMSCASKADIYLDIQGTGDMEVADYLNVFYKVNGGNEQSISQNTDSFTKKTVTKKGITGNTVEIIVKGKTSATGEVYSVSNIRIDDGGNPDPNPPTNDTRPTANIANGIYYIQDPSGNVKINSPSGRTIDKANVTSNSAKWQFTKVGNYYTIKNQRNNEFLEVPYEACNANDKPQNPNINLGTFTSANSNHQRWNITKVGDNYFLQPLHCEKVVDRNNSKAIHLWPYQAGNGQQTWRIVSTTVTPPTVASGDVYIDGEDASIRQSDGYLNDEGRSLRWQNQGDGQNLPKISNVSRAGSKSVEMKISGINTTNGVQRSEYCLNSCYSTAEPALNPGDTHYTGFSIKLAADTWDDPASWFVLQQAQQAQSSGQKGNYPFVAFEIKSGNMLHLASRSGKNGNTQRNPAPSVSGKDLVAIKKGIWYDIIIGWEYSPNAATGWIACWIKTADQSKYTKYSINNIKHGYYGAPQRMEQNKIGMYRQAGSGNNKIFIDEVRHSTNLEGAKIPTNTTPPSSDCKVPYKGNNFTVSNETKTWSSGIIDMSCVSKANISLDIQGTGDMEVADYLNVFYKVDGGTEQSISKNTDSFTKKTVTKKGITGNTVEIIVRGKTSATGEVYSISNIRIDDGRNTNPSTNDPRIAANIANGVYYIQDPSGNVSINSPSGRTINKENSTGNSAKWVFTKVGEYYTIKNQRNNEYLEVPYEACNANDKPQNPNVNLGTWTSAGNTHQQWNITKIGDNYFLQPLHCEKVVDRNNSKAIHLWPYEIGNSQQNWKIVSENNKGLTSKKIQINSNPVSNGVINLTHAKGFLYTIKNISGQSVQSGTIDNDTIDASILSAGIYIIQFYTNGITQIKKVIIM</sequence>
<evidence type="ECO:0000256" key="2">
    <source>
        <dbReference type="ARBA" id="ARBA00022801"/>
    </source>
</evidence>
<dbReference type="CDD" id="cd00161">
    <property type="entry name" value="beta-trefoil_Ricin-like"/>
    <property type="match status" value="3"/>
</dbReference>
<dbReference type="Pfam" id="PF14200">
    <property type="entry name" value="RicinB_lectin_2"/>
    <property type="match status" value="3"/>
</dbReference>
<dbReference type="InterPro" id="IPR005181">
    <property type="entry name" value="SASA"/>
</dbReference>
<comment type="caution">
    <text evidence="6">The sequence shown here is derived from an EMBL/GenBank/DDBJ whole genome shotgun (WGS) entry which is preliminary data.</text>
</comment>
<feature type="domain" description="Ricin B lectin" evidence="5">
    <location>
        <begin position="500"/>
        <end position="632"/>
    </location>
</feature>